<gene>
    <name evidence="11" type="ORF">SASPL_108167</name>
</gene>
<organism evidence="11">
    <name type="scientific">Salvia splendens</name>
    <name type="common">Scarlet sage</name>
    <dbReference type="NCBI Taxonomy" id="180675"/>
    <lineage>
        <taxon>Eukaryota</taxon>
        <taxon>Viridiplantae</taxon>
        <taxon>Streptophyta</taxon>
        <taxon>Embryophyta</taxon>
        <taxon>Tracheophyta</taxon>
        <taxon>Spermatophyta</taxon>
        <taxon>Magnoliopsida</taxon>
        <taxon>eudicotyledons</taxon>
        <taxon>Gunneridae</taxon>
        <taxon>Pentapetalae</taxon>
        <taxon>asterids</taxon>
        <taxon>lamiids</taxon>
        <taxon>Lamiales</taxon>
        <taxon>Lamiaceae</taxon>
        <taxon>Nepetoideae</taxon>
        <taxon>Mentheae</taxon>
        <taxon>Salviinae</taxon>
        <taxon>Salvia</taxon>
        <taxon>Salvia subgen. Calosphace</taxon>
        <taxon>core Calosphace</taxon>
    </lineage>
</organism>
<dbReference type="PANTHER" id="PTHR10201:SF213">
    <property type="entry name" value="METALLOENDOPROTEINASE 2-MMP-LIKE"/>
    <property type="match status" value="1"/>
</dbReference>
<dbReference type="PANTHER" id="PTHR10201">
    <property type="entry name" value="MATRIX METALLOPROTEINASE"/>
    <property type="match status" value="1"/>
</dbReference>
<dbReference type="Proteomes" id="UP000298416">
    <property type="component" value="Unassembled WGS sequence"/>
</dbReference>
<keyword evidence="8" id="KW-0865">Zymogen</keyword>
<dbReference type="GO" id="GO:0004222">
    <property type="term" value="F:metalloendopeptidase activity"/>
    <property type="evidence" value="ECO:0007669"/>
    <property type="project" value="InterPro"/>
</dbReference>
<evidence type="ECO:0000256" key="1">
    <source>
        <dbReference type="ARBA" id="ARBA00001947"/>
    </source>
</evidence>
<reference evidence="11" key="2">
    <citation type="submission" date="2020-08" db="EMBL/GenBank/DDBJ databases">
        <title>Plant Genome Project.</title>
        <authorList>
            <person name="Zhang R.-G."/>
        </authorList>
    </citation>
    <scope>NUCLEOTIDE SEQUENCE</scope>
    <source>
        <strain evidence="11">Huo1</strain>
        <tissue evidence="11">Leaf</tissue>
    </source>
</reference>
<evidence type="ECO:0000313" key="11">
    <source>
        <dbReference type="EMBL" id="KAG6430106.1"/>
    </source>
</evidence>
<evidence type="ECO:0000256" key="6">
    <source>
        <dbReference type="ARBA" id="ARBA00022833"/>
    </source>
</evidence>
<dbReference type="InterPro" id="IPR002477">
    <property type="entry name" value="Peptidoglycan-bd-like"/>
</dbReference>
<keyword evidence="7" id="KW-0482">Metalloprotease</keyword>
<protein>
    <recommendedName>
        <fullName evidence="10">Peptidoglycan binding-like domain-containing protein</fullName>
    </recommendedName>
</protein>
<evidence type="ECO:0000313" key="12">
    <source>
        <dbReference type="Proteomes" id="UP000298416"/>
    </source>
</evidence>
<dbReference type="GO" id="GO:0030574">
    <property type="term" value="P:collagen catabolic process"/>
    <property type="evidence" value="ECO:0007669"/>
    <property type="project" value="TreeGrafter"/>
</dbReference>
<keyword evidence="3" id="KW-0479">Metal-binding</keyword>
<evidence type="ECO:0000256" key="8">
    <source>
        <dbReference type="ARBA" id="ARBA00023145"/>
    </source>
</evidence>
<keyword evidence="12" id="KW-1185">Reference proteome</keyword>
<proteinExistence type="predicted"/>
<accession>A0A8X9A768</accession>
<feature type="chain" id="PRO_5036503972" description="Peptidoglycan binding-like domain-containing protein" evidence="9">
    <location>
        <begin position="26"/>
        <end position="230"/>
    </location>
</feature>
<name>A0A8X9A768_SALSN</name>
<evidence type="ECO:0000259" key="10">
    <source>
        <dbReference type="Pfam" id="PF01471"/>
    </source>
</evidence>
<dbReference type="InterPro" id="IPR036365">
    <property type="entry name" value="PGBD-like_sf"/>
</dbReference>
<keyword evidence="6" id="KW-0862">Zinc</keyword>
<dbReference type="GO" id="GO:0008270">
    <property type="term" value="F:zinc ion binding"/>
    <property type="evidence" value="ECO:0007669"/>
    <property type="project" value="InterPro"/>
</dbReference>
<evidence type="ECO:0000256" key="4">
    <source>
        <dbReference type="ARBA" id="ARBA00022729"/>
    </source>
</evidence>
<dbReference type="GO" id="GO:0030198">
    <property type="term" value="P:extracellular matrix organization"/>
    <property type="evidence" value="ECO:0007669"/>
    <property type="project" value="TreeGrafter"/>
</dbReference>
<dbReference type="InterPro" id="IPR021158">
    <property type="entry name" value="Pept_M10A_Zn_BS"/>
</dbReference>
<evidence type="ECO:0000256" key="9">
    <source>
        <dbReference type="SAM" id="SignalP"/>
    </source>
</evidence>
<dbReference type="EMBL" id="PNBA02000003">
    <property type="protein sequence ID" value="KAG6430106.1"/>
    <property type="molecule type" value="Genomic_DNA"/>
</dbReference>
<dbReference type="PROSITE" id="PS00546">
    <property type="entry name" value="CYSTEINE_SWITCH"/>
    <property type="match status" value="2"/>
</dbReference>
<feature type="domain" description="Peptidoglycan binding-like" evidence="10">
    <location>
        <begin position="52"/>
        <end position="102"/>
    </location>
</feature>
<reference evidence="11" key="1">
    <citation type="submission" date="2018-01" db="EMBL/GenBank/DDBJ databases">
        <authorList>
            <person name="Mao J.F."/>
        </authorList>
    </citation>
    <scope>NUCLEOTIDE SEQUENCE</scope>
    <source>
        <strain evidence="11">Huo1</strain>
        <tissue evidence="11">Leaf</tissue>
    </source>
</reference>
<dbReference type="SUPFAM" id="SSF47090">
    <property type="entry name" value="PGBD-like"/>
    <property type="match status" value="2"/>
</dbReference>
<dbReference type="GO" id="GO:0006508">
    <property type="term" value="P:proteolysis"/>
    <property type="evidence" value="ECO:0007669"/>
    <property type="project" value="UniProtKB-KW"/>
</dbReference>
<keyword evidence="4 9" id="KW-0732">Signal</keyword>
<comment type="caution">
    <text evidence="11">The sequence shown here is derived from an EMBL/GenBank/DDBJ whole genome shotgun (WGS) entry which is preliminary data.</text>
</comment>
<keyword evidence="5" id="KW-0378">Hydrolase</keyword>
<evidence type="ECO:0000256" key="7">
    <source>
        <dbReference type="ARBA" id="ARBA00023049"/>
    </source>
</evidence>
<feature type="signal peptide" evidence="9">
    <location>
        <begin position="1"/>
        <end position="25"/>
    </location>
</feature>
<sequence>MAPKLLNTLSIVFLLVVFLLSVSSGIKGNNTGFELVPSPAANTTQFDSEFHLRTYGYYEYAQLNLETAASEDQILELAIKTYQGNFGIKPTGILDDQTLSSMMAPRCGNPDITGGVNSMNPHSRSIKGNSTDFELVKPPAANTTQFDSEFHLRTYGYYEYAQLNLGTGASEDQILELAIKTYQENFGIKPTGVSDDQTLSSMMAPRCGNPDIDIGVNSMNPRYRNLTAQL</sequence>
<evidence type="ECO:0000256" key="2">
    <source>
        <dbReference type="ARBA" id="ARBA00022670"/>
    </source>
</evidence>
<dbReference type="InterPro" id="IPR036366">
    <property type="entry name" value="PGBDSf"/>
</dbReference>
<dbReference type="AlphaFoldDB" id="A0A8X9A768"/>
<dbReference type="GO" id="GO:0031012">
    <property type="term" value="C:extracellular matrix"/>
    <property type="evidence" value="ECO:0007669"/>
    <property type="project" value="InterPro"/>
</dbReference>
<comment type="cofactor">
    <cofactor evidence="1">
        <name>Zn(2+)</name>
        <dbReference type="ChEBI" id="CHEBI:29105"/>
    </cofactor>
</comment>
<dbReference type="Gene3D" id="1.10.101.10">
    <property type="entry name" value="PGBD-like superfamily/PGBD"/>
    <property type="match status" value="2"/>
</dbReference>
<evidence type="ECO:0000256" key="5">
    <source>
        <dbReference type="ARBA" id="ARBA00022801"/>
    </source>
</evidence>
<keyword evidence="2" id="KW-0645">Protease</keyword>
<evidence type="ECO:0000256" key="3">
    <source>
        <dbReference type="ARBA" id="ARBA00022723"/>
    </source>
</evidence>
<feature type="domain" description="Peptidoglycan binding-like" evidence="10">
    <location>
        <begin position="152"/>
        <end position="202"/>
    </location>
</feature>
<dbReference type="Pfam" id="PF01471">
    <property type="entry name" value="PG_binding_1"/>
    <property type="match status" value="2"/>
</dbReference>